<name>A0ABM8YZB2_9PROT</name>
<sequence length="298" mass="33725">MWFKNLQIYRITNWNVSPAELETALSKHTLHNCLSMEMQSRGWVSPKAEDEPLVHILGQQMLIALGVEKKLLPISVINQFAKLRAAEIEDQQGYKPGRKQMKELKELVTDELLPRAFALRRKTCAWIDPVGGWFVIDTSNAAKADELIELLHKSIEGCSIALVKTKKSPTSAMTEWLAGDDVPASFTIDRDCELCGMGDEKATVRYVRHALDSAEIIRHVKEGKKATRLAMTWRDKISFTLNENMQLKRIVPLDFIKDQIDTSEADDVFDTDFAIMTGELPHLLADLMDTLGGEYDLH</sequence>
<dbReference type="EMBL" id="OU912926">
    <property type="protein sequence ID" value="CAG9932839.1"/>
    <property type="molecule type" value="Genomic_DNA"/>
</dbReference>
<dbReference type="PANTHER" id="PTHR38103">
    <property type="entry name" value="RECOMBINATION-ASSOCIATED PROTEIN RDGC"/>
    <property type="match status" value="1"/>
</dbReference>
<dbReference type="RefSeq" id="WP_239798118.1">
    <property type="nucleotide sequence ID" value="NZ_OU912926.1"/>
</dbReference>
<dbReference type="NCBIfam" id="NF001464">
    <property type="entry name" value="PRK00321.1-5"/>
    <property type="match status" value="1"/>
</dbReference>
<keyword evidence="5" id="KW-0233">DNA recombination</keyword>
<proteinExistence type="inferred from homology"/>
<accession>A0ABM8YZB2</accession>
<dbReference type="Pfam" id="PF04381">
    <property type="entry name" value="RdgC"/>
    <property type="match status" value="1"/>
</dbReference>
<dbReference type="NCBIfam" id="NF001463">
    <property type="entry name" value="PRK00321.1-4"/>
    <property type="match status" value="1"/>
</dbReference>
<evidence type="ECO:0000313" key="7">
    <source>
        <dbReference type="Proteomes" id="UP000839052"/>
    </source>
</evidence>
<evidence type="ECO:0000256" key="4">
    <source>
        <dbReference type="ARBA" id="ARBA00022490"/>
    </source>
</evidence>
<reference evidence="6 7" key="1">
    <citation type="submission" date="2021-10" db="EMBL/GenBank/DDBJ databases">
        <authorList>
            <person name="Koch H."/>
        </authorList>
    </citation>
    <scope>NUCLEOTIDE SEQUENCE [LARGE SCALE GENOMIC DNA]</scope>
    <source>
        <strain evidence="6">6680</strain>
    </source>
</reference>
<comment type="similarity">
    <text evidence="2">Belongs to the RdgC family.</text>
</comment>
<keyword evidence="4" id="KW-0963">Cytoplasm</keyword>
<organism evidence="6 7">
    <name type="scientific">Candidatus Nitrotoga arctica</name>
    <dbReference type="NCBI Taxonomy" id="453162"/>
    <lineage>
        <taxon>Bacteria</taxon>
        <taxon>Pseudomonadati</taxon>
        <taxon>Pseudomonadota</taxon>
        <taxon>Betaproteobacteria</taxon>
        <taxon>Nitrosomonadales</taxon>
        <taxon>Gallionellaceae</taxon>
        <taxon>Candidatus Nitrotoga</taxon>
    </lineage>
</organism>
<evidence type="ECO:0000256" key="2">
    <source>
        <dbReference type="ARBA" id="ARBA00008657"/>
    </source>
</evidence>
<gene>
    <name evidence="6" type="primary">rdgC</name>
    <name evidence="6" type="ORF">NTG6680_1586</name>
</gene>
<comment type="subcellular location">
    <subcellularLocation>
        <location evidence="1">Cytoplasm</location>
        <location evidence="1">Nucleoid</location>
    </subcellularLocation>
</comment>
<keyword evidence="7" id="KW-1185">Reference proteome</keyword>
<dbReference type="PANTHER" id="PTHR38103:SF1">
    <property type="entry name" value="RECOMBINATION-ASSOCIATED PROTEIN RDGC"/>
    <property type="match status" value="1"/>
</dbReference>
<dbReference type="Proteomes" id="UP000839052">
    <property type="component" value="Chromosome"/>
</dbReference>
<evidence type="ECO:0000313" key="6">
    <source>
        <dbReference type="EMBL" id="CAG9932839.1"/>
    </source>
</evidence>
<evidence type="ECO:0000256" key="1">
    <source>
        <dbReference type="ARBA" id="ARBA00004453"/>
    </source>
</evidence>
<evidence type="ECO:0000256" key="5">
    <source>
        <dbReference type="ARBA" id="ARBA00023172"/>
    </source>
</evidence>
<protein>
    <recommendedName>
        <fullName evidence="3">Recombination-associated protein RdgC</fullName>
    </recommendedName>
</protein>
<evidence type="ECO:0000256" key="3">
    <source>
        <dbReference type="ARBA" id="ARBA00022296"/>
    </source>
</evidence>
<dbReference type="InterPro" id="IPR007476">
    <property type="entry name" value="RdgC"/>
</dbReference>